<evidence type="ECO:0000256" key="1">
    <source>
        <dbReference type="SAM" id="MobiDB-lite"/>
    </source>
</evidence>
<evidence type="ECO:0000313" key="2">
    <source>
        <dbReference type="EMBL" id="DAD99832.1"/>
    </source>
</evidence>
<proteinExistence type="predicted"/>
<protein>
    <submittedName>
        <fullName evidence="2">Uncharacterized protein</fullName>
    </submittedName>
</protein>
<name>A0A8S5P055_9CAUD</name>
<feature type="region of interest" description="Disordered" evidence="1">
    <location>
        <begin position="1"/>
        <end position="29"/>
    </location>
</feature>
<accession>A0A8S5P055</accession>
<sequence>MGVFKSLRERDGTPSAVNAREPRPPPYSIISKGTPFAISGERLQNSAFGANKSKNERRFLCQS</sequence>
<reference evidence="2" key="1">
    <citation type="journal article" date="2021" name="Proc. Natl. Acad. Sci. U.S.A.">
        <title>A Catalog of Tens of Thousands of Viruses from Human Metagenomes Reveals Hidden Associations with Chronic Diseases.</title>
        <authorList>
            <person name="Tisza M.J."/>
            <person name="Buck C.B."/>
        </authorList>
    </citation>
    <scope>NUCLEOTIDE SEQUENCE</scope>
    <source>
        <strain evidence="2">Ct7Q419</strain>
    </source>
</reference>
<organism evidence="2">
    <name type="scientific">Myoviridae sp. ct7Q419</name>
    <dbReference type="NCBI Taxonomy" id="2825038"/>
    <lineage>
        <taxon>Viruses</taxon>
        <taxon>Duplodnaviria</taxon>
        <taxon>Heunggongvirae</taxon>
        <taxon>Uroviricota</taxon>
        <taxon>Caudoviricetes</taxon>
    </lineage>
</organism>
<dbReference type="EMBL" id="BK015294">
    <property type="protein sequence ID" value="DAD99832.1"/>
    <property type="molecule type" value="Genomic_DNA"/>
</dbReference>
<feature type="compositionally biased region" description="Basic and acidic residues" evidence="1">
    <location>
        <begin position="1"/>
        <end position="12"/>
    </location>
</feature>